<evidence type="ECO:0000256" key="10">
    <source>
        <dbReference type="SAM" id="Phobius"/>
    </source>
</evidence>
<evidence type="ECO:0000256" key="6">
    <source>
        <dbReference type="ARBA" id="ARBA00022989"/>
    </source>
</evidence>
<dbReference type="Pfam" id="PF04576">
    <property type="entry name" value="Zein-binding"/>
    <property type="match status" value="1"/>
</dbReference>
<proteinExistence type="inferred from homology"/>
<dbReference type="GO" id="GO:0016020">
    <property type="term" value="C:membrane"/>
    <property type="evidence" value="ECO:0007669"/>
    <property type="project" value="UniProtKB-SubCell"/>
</dbReference>
<dbReference type="Gene3D" id="3.30.10.10">
    <property type="entry name" value="Trypsin Inhibitor V, subunit A"/>
    <property type="match status" value="1"/>
</dbReference>
<dbReference type="PANTHER" id="PTHR31448:SF39">
    <property type="entry name" value="MYOSIN-BINDING PROTEIN 4-RELATED"/>
    <property type="match status" value="1"/>
</dbReference>
<dbReference type="InterPro" id="IPR007656">
    <property type="entry name" value="GTD-bd"/>
</dbReference>
<dbReference type="SUPFAM" id="SSF54654">
    <property type="entry name" value="CI-2 family of serine protease inhibitors"/>
    <property type="match status" value="1"/>
</dbReference>
<evidence type="ECO:0000256" key="1">
    <source>
        <dbReference type="ARBA" id="ARBA00004167"/>
    </source>
</evidence>
<dbReference type="GO" id="GO:0009611">
    <property type="term" value="P:response to wounding"/>
    <property type="evidence" value="ECO:0007669"/>
    <property type="project" value="InterPro"/>
</dbReference>
<feature type="coiled-coil region" evidence="8">
    <location>
        <begin position="596"/>
        <end position="623"/>
    </location>
</feature>
<keyword evidence="8" id="KW-0175">Coiled coil</keyword>
<feature type="coiled-coil region" evidence="8">
    <location>
        <begin position="425"/>
        <end position="523"/>
    </location>
</feature>
<dbReference type="InterPro" id="IPR000864">
    <property type="entry name" value="Prot_inh_pot1"/>
</dbReference>
<feature type="transmembrane region" description="Helical" evidence="10">
    <location>
        <begin position="53"/>
        <end position="73"/>
    </location>
</feature>
<dbReference type="GO" id="GO:0080115">
    <property type="term" value="F:myosin XI tail binding"/>
    <property type="evidence" value="ECO:0007669"/>
    <property type="project" value="UniProtKB-ARBA"/>
</dbReference>
<keyword evidence="3" id="KW-0646">Protease inhibitor</keyword>
<evidence type="ECO:0000256" key="9">
    <source>
        <dbReference type="SAM" id="MobiDB-lite"/>
    </source>
</evidence>
<protein>
    <recommendedName>
        <fullName evidence="11">GTD-binding domain-containing protein</fullName>
    </recommendedName>
</protein>
<dbReference type="Pfam" id="PF00280">
    <property type="entry name" value="potato_inhibit"/>
    <property type="match status" value="1"/>
</dbReference>
<comment type="subcellular location">
    <subcellularLocation>
        <location evidence="1">Membrane</location>
        <topology evidence="1">Single-pass membrane protein</topology>
    </subcellularLocation>
</comment>
<evidence type="ECO:0000256" key="5">
    <source>
        <dbReference type="ARBA" id="ARBA00022900"/>
    </source>
</evidence>
<evidence type="ECO:0000256" key="4">
    <source>
        <dbReference type="ARBA" id="ARBA00022692"/>
    </source>
</evidence>
<feature type="domain" description="GTD-binding" evidence="11">
    <location>
        <begin position="423"/>
        <end position="521"/>
    </location>
</feature>
<sequence length="844" mass="95442">MQFYAHETYKLKSYPWCAQSNTCHFGGKGLVPNAGMAASNGFMHNLSTAACEWFLMFLMFIDAALGFILTKFAHHCELQTPCLFCMRLDHVFSRENPGSYLSLFCYHHRAEISCLISCDLHEKLVDVRELCDDCFMSIMNRNQCNHGSSKGKMGIKGFQKPFLNRNLVRGPSNSGTCSCCKRHWNGKPSSRRLIQPGPAPLGGGPTVTMKPPLPRIAGHSRYRRRNVFKRDGDRISGTSTPCHVEDTLSVDTDLDLDALSDFGCADYRLNSDSDSEFSFYEEDDTLKPEVLGRKADSGDVSSVRKGDSRDDLSVRKEDSRDECIVRKGDSEDESSVRKGDSVVRTKPSSLRSDASIEENKSRAISITSRGQDVNTTHVDDVKENGSIHDKSLKSDNILDHESDKSDGYESPDASNVSEYKGEGVVEKLKRQVEGDQQRLHLLHKELEEERNAAAIAADEAMAMITRLQEEKSSLHMEALQYLRMMDEQAEYDMEALDKANDLIADKDKEIQDLEAELEYFRSRYEDELMGNNTTIQTQNHIKNGNSKSPALGLEDEKKYILQSLSELEKKFMSNGNVERVKKEDENGRHMSNGFDDSTLESEILELNERLKALEADKSFIEHACNTLTLQSNGGLEFIQEIAHHLHDLRRSRCQSVASRCQSFNKIKMHVETLNLSRINTKEAEIDEFCIKKKLEPSYERPLSCLVFHSAVRTIRMSQFRKSTKMAVMSWFSNFNNSTRYNSYCTRYDFYPITSPKPLPLFIPHIGIHVFTTHLTMSDCEGKSSWPELVGATGGAAAKKIEKENPRVDAIVLLDGTPTTRDFRCDRVWVWVNSSGVVIRTPKIG</sequence>
<keyword evidence="4 10" id="KW-0812">Transmembrane</keyword>
<feature type="compositionally biased region" description="Basic and acidic residues" evidence="9">
    <location>
        <begin position="377"/>
        <end position="407"/>
    </location>
</feature>
<dbReference type="PROSITE" id="PS00285">
    <property type="entry name" value="POTATO_INHIBITOR"/>
    <property type="match status" value="1"/>
</dbReference>
<evidence type="ECO:0000256" key="2">
    <source>
        <dbReference type="ARBA" id="ARBA00008210"/>
    </source>
</evidence>
<feature type="region of interest" description="Disordered" evidence="9">
    <location>
        <begin position="191"/>
        <end position="216"/>
    </location>
</feature>
<name>A0A9R1VFI0_LACSA</name>
<dbReference type="InterPro" id="IPR039306">
    <property type="entry name" value="MYOB"/>
</dbReference>
<evidence type="ECO:0000259" key="11">
    <source>
        <dbReference type="PROSITE" id="PS51775"/>
    </source>
</evidence>
<feature type="compositionally biased region" description="Basic and acidic residues" evidence="9">
    <location>
        <begin position="296"/>
        <end position="343"/>
    </location>
</feature>
<reference evidence="12 13" key="1">
    <citation type="journal article" date="2017" name="Nat. Commun.">
        <title>Genome assembly with in vitro proximity ligation data and whole-genome triplication in lettuce.</title>
        <authorList>
            <person name="Reyes-Chin-Wo S."/>
            <person name="Wang Z."/>
            <person name="Yang X."/>
            <person name="Kozik A."/>
            <person name="Arikit S."/>
            <person name="Song C."/>
            <person name="Xia L."/>
            <person name="Froenicke L."/>
            <person name="Lavelle D.O."/>
            <person name="Truco M.J."/>
            <person name="Xia R."/>
            <person name="Zhu S."/>
            <person name="Xu C."/>
            <person name="Xu H."/>
            <person name="Xu X."/>
            <person name="Cox K."/>
            <person name="Korf I."/>
            <person name="Meyers B.C."/>
            <person name="Michelmore R.W."/>
        </authorList>
    </citation>
    <scope>NUCLEOTIDE SEQUENCE [LARGE SCALE GENOMIC DNA]</scope>
    <source>
        <strain evidence="13">cv. Salinas</strain>
        <tissue evidence="12">Seedlings</tissue>
    </source>
</reference>
<comment type="similarity">
    <text evidence="2">Belongs to the protease inhibitor I13 (potato type I serine protease inhibitor) family.</text>
</comment>
<organism evidence="12 13">
    <name type="scientific">Lactuca sativa</name>
    <name type="common">Garden lettuce</name>
    <dbReference type="NCBI Taxonomy" id="4236"/>
    <lineage>
        <taxon>Eukaryota</taxon>
        <taxon>Viridiplantae</taxon>
        <taxon>Streptophyta</taxon>
        <taxon>Embryophyta</taxon>
        <taxon>Tracheophyta</taxon>
        <taxon>Spermatophyta</taxon>
        <taxon>Magnoliopsida</taxon>
        <taxon>eudicotyledons</taxon>
        <taxon>Gunneridae</taxon>
        <taxon>Pentapetalae</taxon>
        <taxon>asterids</taxon>
        <taxon>campanulids</taxon>
        <taxon>Asterales</taxon>
        <taxon>Asteraceae</taxon>
        <taxon>Cichorioideae</taxon>
        <taxon>Cichorieae</taxon>
        <taxon>Lactucinae</taxon>
        <taxon>Lactuca</taxon>
    </lineage>
</organism>
<dbReference type="PROSITE" id="PS51775">
    <property type="entry name" value="GTD_BINDING"/>
    <property type="match status" value="1"/>
</dbReference>
<evidence type="ECO:0000256" key="8">
    <source>
        <dbReference type="SAM" id="Coils"/>
    </source>
</evidence>
<keyword evidence="5" id="KW-0722">Serine protease inhibitor</keyword>
<gene>
    <name evidence="12" type="ORF">LSAT_V11C500295650</name>
</gene>
<dbReference type="GO" id="GO:0004867">
    <property type="term" value="F:serine-type endopeptidase inhibitor activity"/>
    <property type="evidence" value="ECO:0007669"/>
    <property type="project" value="UniProtKB-KW"/>
</dbReference>
<dbReference type="PRINTS" id="PR00292">
    <property type="entry name" value="POTATOINHBTR"/>
</dbReference>
<dbReference type="AlphaFoldDB" id="A0A9R1VFI0"/>
<feature type="compositionally biased region" description="Polar residues" evidence="9">
    <location>
        <begin position="362"/>
        <end position="376"/>
    </location>
</feature>
<evidence type="ECO:0000313" key="12">
    <source>
        <dbReference type="EMBL" id="KAJ0204344.1"/>
    </source>
</evidence>
<dbReference type="EMBL" id="NBSK02000005">
    <property type="protein sequence ID" value="KAJ0204344.1"/>
    <property type="molecule type" value="Genomic_DNA"/>
</dbReference>
<keyword evidence="6 10" id="KW-1133">Transmembrane helix</keyword>
<evidence type="ECO:0000256" key="3">
    <source>
        <dbReference type="ARBA" id="ARBA00022690"/>
    </source>
</evidence>
<comment type="caution">
    <text evidence="12">The sequence shown here is derived from an EMBL/GenBank/DDBJ whole genome shotgun (WGS) entry which is preliminary data.</text>
</comment>
<evidence type="ECO:0000256" key="7">
    <source>
        <dbReference type="ARBA" id="ARBA00023136"/>
    </source>
</evidence>
<keyword evidence="13" id="KW-1185">Reference proteome</keyword>
<evidence type="ECO:0000313" key="13">
    <source>
        <dbReference type="Proteomes" id="UP000235145"/>
    </source>
</evidence>
<accession>A0A9R1VFI0</accession>
<dbReference type="PANTHER" id="PTHR31448">
    <property type="entry name" value="MYOSIN-BINDING PROTEIN 2"/>
    <property type="match status" value="1"/>
</dbReference>
<keyword evidence="7 10" id="KW-0472">Membrane</keyword>
<dbReference type="InterPro" id="IPR036354">
    <property type="entry name" value="Prot_inh_pot1_sf"/>
</dbReference>
<dbReference type="Proteomes" id="UP000235145">
    <property type="component" value="Unassembled WGS sequence"/>
</dbReference>
<feature type="region of interest" description="Disordered" evidence="9">
    <location>
        <begin position="296"/>
        <end position="418"/>
    </location>
</feature>